<dbReference type="Pfam" id="PF02758">
    <property type="entry name" value="PYRIN"/>
    <property type="match status" value="1"/>
</dbReference>
<comment type="caution">
    <text evidence="2">The sequence shown here is derived from an EMBL/GenBank/DDBJ whole genome shotgun (WGS) entry which is preliminary data.</text>
</comment>
<evidence type="ECO:0000259" key="1">
    <source>
        <dbReference type="Pfam" id="PF02758"/>
    </source>
</evidence>
<protein>
    <recommendedName>
        <fullName evidence="1">Pyrin domain-containing protein</fullName>
    </recommendedName>
</protein>
<dbReference type="InterPro" id="IPR004020">
    <property type="entry name" value="DAPIN"/>
</dbReference>
<proteinExistence type="predicted"/>
<name>A0ABR3NXN9_9TELE</name>
<keyword evidence="3" id="KW-1185">Reference proteome</keyword>
<dbReference type="InterPro" id="IPR011029">
    <property type="entry name" value="DEATH-like_dom_sf"/>
</dbReference>
<organism evidence="2 3">
    <name type="scientific">Cirrhinus molitorella</name>
    <name type="common">mud carp</name>
    <dbReference type="NCBI Taxonomy" id="172907"/>
    <lineage>
        <taxon>Eukaryota</taxon>
        <taxon>Metazoa</taxon>
        <taxon>Chordata</taxon>
        <taxon>Craniata</taxon>
        <taxon>Vertebrata</taxon>
        <taxon>Euteleostomi</taxon>
        <taxon>Actinopterygii</taxon>
        <taxon>Neopterygii</taxon>
        <taxon>Teleostei</taxon>
        <taxon>Ostariophysi</taxon>
        <taxon>Cypriniformes</taxon>
        <taxon>Cyprinidae</taxon>
        <taxon>Labeoninae</taxon>
        <taxon>Labeonini</taxon>
        <taxon>Cirrhinus</taxon>
    </lineage>
</organism>
<feature type="domain" description="Pyrin" evidence="1">
    <location>
        <begin position="34"/>
        <end position="72"/>
    </location>
</feature>
<dbReference type="SUPFAM" id="SSF47986">
    <property type="entry name" value="DEATH domain"/>
    <property type="match status" value="1"/>
</dbReference>
<dbReference type="EMBL" id="JAYMGO010000001">
    <property type="protein sequence ID" value="KAL1281468.1"/>
    <property type="molecule type" value="Genomic_DNA"/>
</dbReference>
<reference evidence="2 3" key="1">
    <citation type="submission" date="2023-09" db="EMBL/GenBank/DDBJ databases">
        <authorList>
            <person name="Wang M."/>
        </authorList>
    </citation>
    <scope>NUCLEOTIDE SEQUENCE [LARGE SCALE GENOMIC DNA]</scope>
    <source>
        <strain evidence="2">GT-2023</strain>
        <tissue evidence="2">Liver</tissue>
    </source>
</reference>
<accession>A0ABR3NXN9</accession>
<sequence length="73" mass="8376">MIAPFPNVTNGICKLYEMGYAALQMTENGRRKKCWHLWNGVAPDIEPIPRAALENADRQDVADRMVQRYQPSQ</sequence>
<dbReference type="Proteomes" id="UP001558613">
    <property type="component" value="Unassembled WGS sequence"/>
</dbReference>
<dbReference type="Gene3D" id="1.10.533.10">
    <property type="entry name" value="Death Domain, Fas"/>
    <property type="match status" value="1"/>
</dbReference>
<evidence type="ECO:0000313" key="2">
    <source>
        <dbReference type="EMBL" id="KAL1281468.1"/>
    </source>
</evidence>
<gene>
    <name evidence="2" type="ORF">QQF64_000271</name>
</gene>
<evidence type="ECO:0000313" key="3">
    <source>
        <dbReference type="Proteomes" id="UP001558613"/>
    </source>
</evidence>